<evidence type="ECO:0000313" key="2">
    <source>
        <dbReference type="Proteomes" id="UP000054761"/>
    </source>
</evidence>
<reference evidence="1 2" key="1">
    <citation type="submission" date="2015-11" db="EMBL/GenBank/DDBJ databases">
        <title>Genomic analysis of 38 Legionella species identifies large and diverse effector repertoires.</title>
        <authorList>
            <person name="Burstein D."/>
            <person name="Amaro F."/>
            <person name="Zusman T."/>
            <person name="Lifshitz Z."/>
            <person name="Cohen O."/>
            <person name="Gilbert J.A."/>
            <person name="Pupko T."/>
            <person name="Shuman H.A."/>
            <person name="Segal G."/>
        </authorList>
    </citation>
    <scope>NUCLEOTIDE SEQUENCE [LARGE SCALE GENOMIC DNA]</scope>
    <source>
        <strain evidence="1 2">Bercovier 4</strain>
    </source>
</reference>
<gene>
    <name evidence="1" type="ORF">Lisr_2522</name>
</gene>
<name>A0A0W0V390_9GAMM</name>
<dbReference type="EMBL" id="LNYH01000149">
    <property type="protein sequence ID" value="KTD14294.1"/>
    <property type="molecule type" value="Genomic_DNA"/>
</dbReference>
<keyword evidence="2" id="KW-1185">Reference proteome</keyword>
<comment type="caution">
    <text evidence="1">The sequence shown here is derived from an EMBL/GenBank/DDBJ whole genome shotgun (WGS) entry which is preliminary data.</text>
</comment>
<protein>
    <submittedName>
        <fullName evidence="1">Uncharacterized protein</fullName>
    </submittedName>
</protein>
<accession>A0A0W0V390</accession>
<dbReference type="AlphaFoldDB" id="A0A0W0V390"/>
<sequence>MYMINDYQLIERDSDLYLNNYNKGIKISSSKLKQILVLLQKQDKLEISEQQLEDMARQFETEVSELKQVLIEKLSVLKPLTSRKFSCIYINADDDFIADALFDSFNKEYRVEKVDTESFTCQPKSLLLFFRRNYSHQDFKKVFHCLSDDVYLITAGVVHNILVIDNLYYRNSGLPTHFSNFSNLLASVYSNLSVTKNNWLLFYRSLLKDRAEQFPDPKINLSQKGYIAHCLSRFAAQYTHFWNFPMTLDAVNWFWHVDLNGLTVFKEVAVHSPYSEYDMNLKLSDSVLKEEAQC</sequence>
<dbReference type="PATRIC" id="fig|454.4.peg.2759"/>
<proteinExistence type="predicted"/>
<dbReference type="RefSeq" id="WP_058502805.1">
    <property type="nucleotide sequence ID" value="NZ_CAAAJA010000011.1"/>
</dbReference>
<dbReference type="OrthoDB" id="5634649at2"/>
<organism evidence="1 2">
    <name type="scientific">Legionella israelensis</name>
    <dbReference type="NCBI Taxonomy" id="454"/>
    <lineage>
        <taxon>Bacteria</taxon>
        <taxon>Pseudomonadati</taxon>
        <taxon>Pseudomonadota</taxon>
        <taxon>Gammaproteobacteria</taxon>
        <taxon>Legionellales</taxon>
        <taxon>Legionellaceae</taxon>
        <taxon>Legionella</taxon>
    </lineage>
</organism>
<evidence type="ECO:0000313" key="1">
    <source>
        <dbReference type="EMBL" id="KTD14294.1"/>
    </source>
</evidence>
<dbReference type="STRING" id="454.Lisr_2522"/>
<dbReference type="Proteomes" id="UP000054761">
    <property type="component" value="Unassembled WGS sequence"/>
</dbReference>